<sequence length="48" mass="6210">MSSLIECRLIKFRKDNYSQMKYLGYYFEVQIKRYYVDRCFKYRYKLKM</sequence>
<gene>
    <name evidence="1" type="ordered locus">ELI_1544</name>
</gene>
<organism evidence="1 2">
    <name type="scientific">Eubacterium callanderi</name>
    <dbReference type="NCBI Taxonomy" id="53442"/>
    <lineage>
        <taxon>Bacteria</taxon>
        <taxon>Bacillati</taxon>
        <taxon>Bacillota</taxon>
        <taxon>Clostridia</taxon>
        <taxon>Eubacteriales</taxon>
        <taxon>Eubacteriaceae</taxon>
        <taxon>Eubacterium</taxon>
    </lineage>
</organism>
<name>E3GLF7_9FIRM</name>
<dbReference type="HOGENOM" id="CLU_3152937_0_0_9"/>
<accession>E3GLF7</accession>
<dbReference type="Proteomes" id="UP000006873">
    <property type="component" value="Chromosome"/>
</dbReference>
<reference key="1">
    <citation type="submission" date="2010-09" db="EMBL/GenBank/DDBJ databases">
        <authorList>
            <person name="Roh H."/>
            <person name="Ko H.-J."/>
            <person name="Kim D."/>
            <person name="Choi D.G."/>
            <person name="Park S."/>
            <person name="Kim S."/>
            <person name="Kim K.H."/>
            <person name="Chang I.S."/>
            <person name="Choi I.-G."/>
        </authorList>
    </citation>
    <scope>NUCLEOTIDE SEQUENCE</scope>
    <source>
        <strain>KIST612</strain>
    </source>
</reference>
<protein>
    <submittedName>
        <fullName evidence="1">Uncharacterized protein</fullName>
    </submittedName>
</protein>
<dbReference type="AlphaFoldDB" id="E3GLF7"/>
<evidence type="ECO:0000313" key="1">
    <source>
        <dbReference type="EMBL" id="ADO36530.1"/>
    </source>
</evidence>
<dbReference type="EMBL" id="CP002273">
    <property type="protein sequence ID" value="ADO36530.1"/>
    <property type="molecule type" value="Genomic_DNA"/>
</dbReference>
<dbReference type="KEGG" id="elm:ELI_1544"/>
<keyword evidence="2" id="KW-1185">Reference proteome</keyword>
<reference evidence="1 2" key="2">
    <citation type="journal article" date="2011" name="J. Bacteriol.">
        <title>Complete genome sequence of a carbon monoxide-utilizing acetogen, Eubacterium limosum KIST612.</title>
        <authorList>
            <person name="Roh H."/>
            <person name="Ko H.J."/>
            <person name="Kim D."/>
            <person name="Choi D.G."/>
            <person name="Park S."/>
            <person name="Kim S."/>
            <person name="Chang I.S."/>
            <person name="Choi I.G."/>
        </authorList>
    </citation>
    <scope>NUCLEOTIDE SEQUENCE [LARGE SCALE GENOMIC DNA]</scope>
    <source>
        <strain evidence="1 2">KIST612</strain>
    </source>
</reference>
<proteinExistence type="predicted"/>
<evidence type="ECO:0000313" key="2">
    <source>
        <dbReference type="Proteomes" id="UP000006873"/>
    </source>
</evidence>